<dbReference type="Proteomes" id="UP000885986">
    <property type="component" value="Unassembled WGS sequence"/>
</dbReference>
<feature type="site" description="Involved in the stabilization of negative charge on the oxyanion by the formation of the oxyanion hole" evidence="9">
    <location>
        <position position="107"/>
    </location>
</feature>
<dbReference type="GO" id="GO:0005737">
    <property type="term" value="C:cytoplasm"/>
    <property type="evidence" value="ECO:0007669"/>
    <property type="project" value="UniProtKB-SubCell"/>
</dbReference>
<dbReference type="EMBL" id="DSDS01000097">
    <property type="protein sequence ID" value="HET97891.1"/>
    <property type="molecule type" value="Genomic_DNA"/>
</dbReference>
<dbReference type="InterPro" id="IPR042195">
    <property type="entry name" value="ArgJ_beta_C"/>
</dbReference>
<dbReference type="SUPFAM" id="SSF56266">
    <property type="entry name" value="DmpA/ArgJ-like"/>
    <property type="match status" value="1"/>
</dbReference>
<feature type="binding site" evidence="9">
    <location>
        <position position="397"/>
    </location>
    <ligand>
        <name>substrate</name>
    </ligand>
</feature>
<feature type="binding site" evidence="9">
    <location>
        <position position="392"/>
    </location>
    <ligand>
        <name>substrate</name>
    </ligand>
</feature>
<keyword evidence="9" id="KW-0511">Multifunctional enzyme</keyword>
<evidence type="ECO:0000256" key="3">
    <source>
        <dbReference type="ARBA" id="ARBA00022571"/>
    </source>
</evidence>
<evidence type="ECO:0000256" key="5">
    <source>
        <dbReference type="ARBA" id="ARBA00022679"/>
    </source>
</evidence>
<proteinExistence type="inferred from homology"/>
<dbReference type="PANTHER" id="PTHR23100:SF0">
    <property type="entry name" value="ARGININE BIOSYNTHESIS BIFUNCTIONAL PROTEIN ARGJ, MITOCHONDRIAL"/>
    <property type="match status" value="1"/>
</dbReference>
<evidence type="ECO:0000256" key="2">
    <source>
        <dbReference type="ARBA" id="ARBA00011475"/>
    </source>
</evidence>
<gene>
    <name evidence="9 10" type="primary">argJ</name>
    <name evidence="10" type="ORF">ENN98_04225</name>
</gene>
<keyword evidence="4 9" id="KW-0028">Amino-acid biosynthesis</keyword>
<keyword evidence="5 9" id="KW-0808">Transferase</keyword>
<keyword evidence="9" id="KW-0963">Cytoplasm</keyword>
<feature type="binding site" evidence="9">
    <location>
        <position position="146"/>
    </location>
    <ligand>
        <name>substrate</name>
    </ligand>
</feature>
<dbReference type="GO" id="GO:0004042">
    <property type="term" value="F:L-glutamate N-acetyltransferase activity"/>
    <property type="evidence" value="ECO:0007669"/>
    <property type="project" value="UniProtKB-UniRule"/>
</dbReference>
<dbReference type="InterPro" id="IPR016117">
    <property type="entry name" value="ArgJ-like_dom_sf"/>
</dbReference>
<dbReference type="PANTHER" id="PTHR23100">
    <property type="entry name" value="ARGININE BIOSYNTHESIS BIFUNCTIONAL PROTEIN ARGJ"/>
    <property type="match status" value="1"/>
</dbReference>
<evidence type="ECO:0000313" key="10">
    <source>
        <dbReference type="EMBL" id="HET97891.1"/>
    </source>
</evidence>
<keyword evidence="7 9" id="KW-0012">Acyltransferase</keyword>
<reference evidence="10" key="1">
    <citation type="journal article" date="2020" name="mSystems">
        <title>Genome- and Community-Level Interaction Insights into Carbon Utilization and Element Cycling Functions of Hydrothermarchaeota in Hydrothermal Sediment.</title>
        <authorList>
            <person name="Zhou Z."/>
            <person name="Liu Y."/>
            <person name="Xu W."/>
            <person name="Pan J."/>
            <person name="Luo Z.H."/>
            <person name="Li M."/>
        </authorList>
    </citation>
    <scope>NUCLEOTIDE SEQUENCE [LARGE SCALE GENOMIC DNA]</scope>
    <source>
        <strain evidence="10">SpSt-1224</strain>
    </source>
</reference>
<comment type="subunit">
    <text evidence="2 9">Heterotetramer of two alpha and two beta chains.</text>
</comment>
<comment type="subcellular location">
    <subcellularLocation>
        <location evidence="9">Cytoplasm</location>
    </subcellularLocation>
</comment>
<dbReference type="GO" id="GO:0006526">
    <property type="term" value="P:L-arginine biosynthetic process"/>
    <property type="evidence" value="ECO:0007669"/>
    <property type="project" value="UniProtKB-UniRule"/>
</dbReference>
<dbReference type="Gene3D" id="3.10.20.340">
    <property type="entry name" value="ArgJ beta chain, C-terminal domain"/>
    <property type="match status" value="1"/>
</dbReference>
<feature type="binding site" evidence="9">
    <location>
        <position position="172"/>
    </location>
    <ligand>
        <name>substrate</name>
    </ligand>
</feature>
<evidence type="ECO:0000256" key="9">
    <source>
        <dbReference type="HAMAP-Rule" id="MF_01106"/>
    </source>
</evidence>
<feature type="chain" id="PRO_5028545628" description="Arginine biosynthesis bifunctional protein ArgJ alpha chain" evidence="9">
    <location>
        <begin position="1"/>
        <end position="182"/>
    </location>
</feature>
<evidence type="ECO:0000256" key="6">
    <source>
        <dbReference type="ARBA" id="ARBA00022813"/>
    </source>
</evidence>
<name>A0A7C2XR83_9BACT</name>
<evidence type="ECO:0000256" key="7">
    <source>
        <dbReference type="ARBA" id="ARBA00023315"/>
    </source>
</evidence>
<comment type="catalytic activity">
    <reaction evidence="9">
        <text>L-glutamate + acetyl-CoA = N-acetyl-L-glutamate + CoA + H(+)</text>
        <dbReference type="Rhea" id="RHEA:24292"/>
        <dbReference type="ChEBI" id="CHEBI:15378"/>
        <dbReference type="ChEBI" id="CHEBI:29985"/>
        <dbReference type="ChEBI" id="CHEBI:44337"/>
        <dbReference type="ChEBI" id="CHEBI:57287"/>
        <dbReference type="ChEBI" id="CHEBI:57288"/>
        <dbReference type="EC" id="2.3.1.1"/>
    </reaction>
</comment>
<sequence>MTLAVRGFRAAAVKSGIRGKDRLDLGLIVSERPAAAAGVFTTNTVKAAPVLLGASRLKGGRAQAILVNSGIANACTGEEGMRNARLCGAMLADNLGIEEELVQLSSTGVIGMQLDVECFRGAIPRLAAGLRDDSAGLEAVGRAIMTTDTVPKSAVRSFELDGVEVRITGLAKGAGMIMPDMATMLCFILTDAAVDPDLLRRMLRRGVEASFNRITIDGDTSTNDTVLLLANGSSGAAPLAEGSPAQMLFEERLRSLCLDLARQVVRDGEGASKLVTIRVEGAVDEAQARQAARTIANSSLVKTAFFGEDANWGRIIAALGRSGATFDQNAVSIAFDGVVMVKDGVGQGAEVEARATAVLKQPEFTVTVDLRAGSAATNYLTCDFSIDYVKINADYRT</sequence>
<dbReference type="InterPro" id="IPR002813">
    <property type="entry name" value="Arg_biosynth_ArgJ"/>
</dbReference>
<organism evidence="10">
    <name type="scientific">Desulfurivibrio alkaliphilus</name>
    <dbReference type="NCBI Taxonomy" id="427923"/>
    <lineage>
        <taxon>Bacteria</taxon>
        <taxon>Pseudomonadati</taxon>
        <taxon>Thermodesulfobacteriota</taxon>
        <taxon>Desulfobulbia</taxon>
        <taxon>Desulfobulbales</taxon>
        <taxon>Desulfobulbaceae</taxon>
        <taxon>Desulfurivibrio</taxon>
    </lineage>
</organism>
<feature type="site" description="Involved in the stabilization of negative charge on the oxyanion by the formation of the oxyanion hole" evidence="9">
    <location>
        <position position="108"/>
    </location>
</feature>
<dbReference type="FunFam" id="3.10.20.340:FF:000001">
    <property type="entry name" value="Arginine biosynthesis bifunctional protein ArgJ, chloroplastic"/>
    <property type="match status" value="1"/>
</dbReference>
<comment type="catalytic activity">
    <reaction evidence="8 9">
        <text>N(2)-acetyl-L-ornithine + L-glutamate = N-acetyl-L-glutamate + L-ornithine</text>
        <dbReference type="Rhea" id="RHEA:15349"/>
        <dbReference type="ChEBI" id="CHEBI:29985"/>
        <dbReference type="ChEBI" id="CHEBI:44337"/>
        <dbReference type="ChEBI" id="CHEBI:46911"/>
        <dbReference type="ChEBI" id="CHEBI:57805"/>
        <dbReference type="EC" id="2.3.1.35"/>
    </reaction>
</comment>
<accession>A0A7C2XR83</accession>
<dbReference type="Pfam" id="PF01960">
    <property type="entry name" value="ArgJ"/>
    <property type="match status" value="1"/>
</dbReference>
<dbReference type="NCBIfam" id="NF003802">
    <property type="entry name" value="PRK05388.1"/>
    <property type="match status" value="1"/>
</dbReference>
<feature type="site" description="Cleavage; by autolysis" evidence="9">
    <location>
        <begin position="182"/>
        <end position="183"/>
    </location>
</feature>
<feature type="active site" description="Nucleophile" evidence="9">
    <location>
        <position position="183"/>
    </location>
</feature>
<dbReference type="CDD" id="cd02152">
    <property type="entry name" value="OAT"/>
    <property type="match status" value="1"/>
</dbReference>
<dbReference type="FunFam" id="3.60.70.12:FF:000001">
    <property type="entry name" value="Arginine biosynthesis bifunctional protein ArgJ, chloroplastic"/>
    <property type="match status" value="1"/>
</dbReference>
<protein>
    <recommendedName>
        <fullName evidence="9">Arginine biosynthesis bifunctional protein ArgJ</fullName>
    </recommendedName>
    <domain>
        <recommendedName>
            <fullName evidence="9">Glutamate N-acetyltransferase</fullName>
            <ecNumber evidence="9">2.3.1.35</ecNumber>
        </recommendedName>
        <alternativeName>
            <fullName evidence="9">Ornithine acetyltransferase</fullName>
            <shortName evidence="9">OATase</shortName>
        </alternativeName>
        <alternativeName>
            <fullName evidence="9">Ornithine transacetylase</fullName>
        </alternativeName>
    </domain>
    <domain>
        <recommendedName>
            <fullName evidence="9">Amino-acid acetyltransferase</fullName>
            <ecNumber evidence="9">2.3.1.1</ecNumber>
        </recommendedName>
        <alternativeName>
            <fullName evidence="9">N-acetylglutamate synthase</fullName>
            <shortName evidence="9">AGSase</shortName>
        </alternativeName>
    </domain>
    <component>
        <recommendedName>
            <fullName evidence="9">Arginine biosynthesis bifunctional protein ArgJ alpha chain</fullName>
        </recommendedName>
    </component>
    <component>
        <recommendedName>
            <fullName evidence="9">Arginine biosynthesis bifunctional protein ArgJ beta chain</fullName>
        </recommendedName>
    </component>
</protein>
<dbReference type="EC" id="2.3.1.35" evidence="9"/>
<comment type="similarity">
    <text evidence="1 9">Belongs to the ArgJ family.</text>
</comment>
<evidence type="ECO:0000256" key="4">
    <source>
        <dbReference type="ARBA" id="ARBA00022605"/>
    </source>
</evidence>
<comment type="pathway">
    <text evidence="9">Amino-acid biosynthesis; L-arginine biosynthesis; L-ornithine and N-acetyl-L-glutamate from L-glutamate and N(2)-acetyl-L-ornithine (cyclic): step 1/1.</text>
</comment>
<comment type="function">
    <text evidence="9">Catalyzes two activities which are involved in the cyclic version of arginine biosynthesis: the synthesis of N-acetylglutamate from glutamate and acetyl-CoA as the acetyl donor, and of ornithine by transacetylation between N(2)-acetylornithine and glutamate.</text>
</comment>
<dbReference type="UniPathway" id="UPA00068">
    <property type="reaction ID" value="UER00106"/>
</dbReference>
<dbReference type="GO" id="GO:0004358">
    <property type="term" value="F:L-glutamate N-acetyltransferase activity, acting on acetyl-L-ornithine as donor"/>
    <property type="evidence" value="ECO:0007669"/>
    <property type="project" value="UniProtKB-UniRule"/>
</dbReference>
<feature type="binding site" evidence="9">
    <location>
        <position position="269"/>
    </location>
    <ligand>
        <name>substrate</name>
    </ligand>
</feature>
<dbReference type="GO" id="GO:0006592">
    <property type="term" value="P:ornithine biosynthetic process"/>
    <property type="evidence" value="ECO:0007669"/>
    <property type="project" value="TreeGrafter"/>
</dbReference>
<comment type="pathway">
    <text evidence="9">Amino-acid biosynthesis; L-arginine biosynthesis; N(2)-acetyl-L-ornithine from L-glutamate: step 1/4.</text>
</comment>
<dbReference type="AlphaFoldDB" id="A0A7C2XR83"/>
<feature type="binding site" evidence="9">
    <location>
        <position position="183"/>
    </location>
    <ligand>
        <name>substrate</name>
    </ligand>
</feature>
<dbReference type="HAMAP" id="MF_01106">
    <property type="entry name" value="ArgJ"/>
    <property type="match status" value="1"/>
</dbReference>
<keyword evidence="3 9" id="KW-0055">Arginine biosynthesis</keyword>
<evidence type="ECO:0000256" key="1">
    <source>
        <dbReference type="ARBA" id="ARBA00006774"/>
    </source>
</evidence>
<evidence type="ECO:0000256" key="8">
    <source>
        <dbReference type="ARBA" id="ARBA00049439"/>
    </source>
</evidence>
<dbReference type="EC" id="2.3.1.1" evidence="9"/>
<dbReference type="Gene3D" id="3.60.70.12">
    <property type="entry name" value="L-amino peptidase D-ALA esterase/amidase"/>
    <property type="match status" value="1"/>
</dbReference>
<feature type="chain" id="PRO_5028545627" description="Arginine biosynthesis bifunctional protein ArgJ beta chain" evidence="9">
    <location>
        <begin position="183"/>
        <end position="397"/>
    </location>
</feature>
<comment type="caution">
    <text evidence="10">The sequence shown here is derived from an EMBL/GenBank/DDBJ whole genome shotgun (WGS) entry which is preliminary data.</text>
</comment>
<dbReference type="NCBIfam" id="TIGR00120">
    <property type="entry name" value="ArgJ"/>
    <property type="match status" value="1"/>
</dbReference>
<keyword evidence="6 9" id="KW-0068">Autocatalytic cleavage</keyword>